<gene>
    <name evidence="2" type="ORF">DBRI00130_LOCUS4862</name>
</gene>
<keyword evidence="1" id="KW-0472">Membrane</keyword>
<dbReference type="AlphaFoldDB" id="A0A7S4V3Q8"/>
<name>A0A7S4V3Q8_9STRA</name>
<evidence type="ECO:0000256" key="1">
    <source>
        <dbReference type="SAM" id="Phobius"/>
    </source>
</evidence>
<keyword evidence="1" id="KW-0812">Transmembrane</keyword>
<organism evidence="2">
    <name type="scientific">Ditylum brightwellii</name>
    <dbReference type="NCBI Taxonomy" id="49249"/>
    <lineage>
        <taxon>Eukaryota</taxon>
        <taxon>Sar</taxon>
        <taxon>Stramenopiles</taxon>
        <taxon>Ochrophyta</taxon>
        <taxon>Bacillariophyta</taxon>
        <taxon>Mediophyceae</taxon>
        <taxon>Lithodesmiophycidae</taxon>
        <taxon>Lithodesmiales</taxon>
        <taxon>Lithodesmiaceae</taxon>
        <taxon>Ditylum</taxon>
    </lineage>
</organism>
<feature type="transmembrane region" description="Helical" evidence="1">
    <location>
        <begin position="52"/>
        <end position="78"/>
    </location>
</feature>
<proteinExistence type="predicted"/>
<protein>
    <submittedName>
        <fullName evidence="2">Uncharacterized protein</fullName>
    </submittedName>
</protein>
<reference evidence="2" key="1">
    <citation type="submission" date="2021-01" db="EMBL/GenBank/DDBJ databases">
        <authorList>
            <person name="Corre E."/>
            <person name="Pelletier E."/>
            <person name="Niang G."/>
            <person name="Scheremetjew M."/>
            <person name="Finn R."/>
            <person name="Kale V."/>
            <person name="Holt S."/>
            <person name="Cochrane G."/>
            <person name="Meng A."/>
            <person name="Brown T."/>
            <person name="Cohen L."/>
        </authorList>
    </citation>
    <scope>NUCLEOTIDE SEQUENCE</scope>
    <source>
        <strain evidence="2">GSO104</strain>
    </source>
</reference>
<sequence>MRIPTSSSSATTLTTPTATPCHRYHKSSNNRHIWNKYALCRRRPSHYYHLEGIILTLLLLSLFSSSSTSFVVVSSFSFSLKSSMPFTTIRHSQQITQKQEHYNYDCYQAQNRRGNNKLCSVSTSSAANVEDNDNAIDTTVITAQSDDDGNDGNTVHVTVTKQFPNMTPLETKDAWMSYQWEQGGGLPGVIVLLSDNDDNNSNDVEMVKTQKKNGKRRLLPIWMEEVIVDDNDDDNKSNKQAQEETIRYKVTDMGLFSTELENNSHSALVRFFVDNNDKNPSNTTTTTTTMVWDVTFQSKSRPELWKSITQQNIQTATDNLASYSATPYVYTRITKLKNGKSGSTTASSANENSIEDVVNQWTNFIWKQGGGLPVPFVTLNEKDRMVIPPILLERIVSVDEQKGVIYYTVVNPGLFTYQVHSHLGKVTFRKITDNDDDDDMIEMIWEVEIRPLSNFESFVQFFTSGIIATLARNFKCHLEEPGAMVSVKPPRGGGGDGAKTFGEIPKSSWLGGVLHAHMMDDRSTLEQTISLFQPWTWGRCTDDKGEGEEWSRGFLQEIDEN</sequence>
<accession>A0A7S4V3Q8</accession>
<dbReference type="EMBL" id="HBNS01005974">
    <property type="protein sequence ID" value="CAE4587872.1"/>
    <property type="molecule type" value="Transcribed_RNA"/>
</dbReference>
<keyword evidence="1" id="KW-1133">Transmembrane helix</keyword>
<evidence type="ECO:0000313" key="2">
    <source>
        <dbReference type="EMBL" id="CAE4587872.1"/>
    </source>
</evidence>